<dbReference type="Proteomes" id="UP001219518">
    <property type="component" value="Unassembled WGS sequence"/>
</dbReference>
<protein>
    <submittedName>
        <fullName evidence="1">tRNA (Guanine-N(1)-)-methyltransferase</fullName>
    </submittedName>
</protein>
<gene>
    <name evidence="1" type="ORF">KUF71_003978</name>
</gene>
<dbReference type="AlphaFoldDB" id="A0AAE1L982"/>
<reference evidence="1" key="1">
    <citation type="submission" date="2021-07" db="EMBL/GenBank/DDBJ databases">
        <authorList>
            <person name="Catto M.A."/>
            <person name="Jacobson A."/>
            <person name="Kennedy G."/>
            <person name="Labadie P."/>
            <person name="Hunt B.G."/>
            <person name="Srinivasan R."/>
        </authorList>
    </citation>
    <scope>NUCLEOTIDE SEQUENCE</scope>
    <source>
        <strain evidence="1">PL_HMW_Pooled</strain>
        <tissue evidence="1">Head</tissue>
    </source>
</reference>
<name>A0AAE1L982_9NEOP</name>
<sequence length="290" mass="32914">MTYYCEKLPVAKFVSFPNCKLPGEVINLSHLSTDQSYLYKISEVVISGHCPPDVALLDPGTLCKSRWLTCANRILRLYISTPKPNLKFQSIVKYILTVYSPLWFKIRFNNSIKDGSRHLFDTIQSTRYLPPNLRKVVDASIQQNAYFAFPENILLSMMTDEQPGVRKLAMDRILAAREAESEKTKGTVRYLPQYDWTSVAITVPPVLRDISNAELISSSTQDTTVEWDFIKFPCHTVARTVKLVTEAASLVCGPEARDGHIRATLKSREQLPKYATKKDFLKSFGLESTH</sequence>
<reference evidence="1" key="2">
    <citation type="journal article" date="2023" name="BMC Genomics">
        <title>Pest status, molecular evolution, and epigenetic factors derived from the genome assembly of Frankliniella fusca, a thysanopteran phytovirus vector.</title>
        <authorList>
            <person name="Catto M.A."/>
            <person name="Labadie P.E."/>
            <person name="Jacobson A.L."/>
            <person name="Kennedy G.G."/>
            <person name="Srinivasan R."/>
            <person name="Hunt B.G."/>
        </authorList>
    </citation>
    <scope>NUCLEOTIDE SEQUENCE</scope>
    <source>
        <strain evidence="1">PL_HMW_Pooled</strain>
    </source>
</reference>
<dbReference type="EMBL" id="JAHWGI010000107">
    <property type="protein sequence ID" value="KAK3909622.1"/>
    <property type="molecule type" value="Genomic_DNA"/>
</dbReference>
<dbReference type="PANTHER" id="PTHR46409">
    <property type="entry name" value="HTH PSQ-TYPE DOMAIN-CONTAINING PROTEIN"/>
    <property type="match status" value="1"/>
</dbReference>
<accession>A0AAE1L982</accession>
<evidence type="ECO:0000313" key="2">
    <source>
        <dbReference type="Proteomes" id="UP001219518"/>
    </source>
</evidence>
<proteinExistence type="predicted"/>
<comment type="caution">
    <text evidence="1">The sequence shown here is derived from an EMBL/GenBank/DDBJ whole genome shotgun (WGS) entry which is preliminary data.</text>
</comment>
<dbReference type="PANTHER" id="PTHR46409:SF1">
    <property type="entry name" value="HTH PSQ-TYPE DOMAIN-CONTAINING PROTEIN"/>
    <property type="match status" value="1"/>
</dbReference>
<evidence type="ECO:0000313" key="1">
    <source>
        <dbReference type="EMBL" id="KAK3909622.1"/>
    </source>
</evidence>
<keyword evidence="2" id="KW-1185">Reference proteome</keyword>
<organism evidence="1 2">
    <name type="scientific">Frankliniella fusca</name>
    <dbReference type="NCBI Taxonomy" id="407009"/>
    <lineage>
        <taxon>Eukaryota</taxon>
        <taxon>Metazoa</taxon>
        <taxon>Ecdysozoa</taxon>
        <taxon>Arthropoda</taxon>
        <taxon>Hexapoda</taxon>
        <taxon>Insecta</taxon>
        <taxon>Pterygota</taxon>
        <taxon>Neoptera</taxon>
        <taxon>Paraneoptera</taxon>
        <taxon>Thysanoptera</taxon>
        <taxon>Terebrantia</taxon>
        <taxon>Thripoidea</taxon>
        <taxon>Thripidae</taxon>
        <taxon>Frankliniella</taxon>
    </lineage>
</organism>